<gene>
    <name evidence="5" type="ORF">F4X14_00315</name>
</gene>
<sequence>MLASGLSIRDSSSGWEDSRRACNCRSRRGTKVNELRIAQSQVNLLQPEFTTDQPDLQTILALVYEPLMQWRSGRVTPGLVTSCEVRNDGRSWLLTIRDDARFHDGSPCTNEQVVQSLERMRGAGGSFGMGGVYSPYLEPLSFEPIGKTELLAESSAPTGDLADIFAAVYVGKQTGTAEPPLGTGPFRVEEYVEGELLRLSSVHRPDNDSQFSELIILQIGSASDRYSALLKGQVDLATGLELLPSIPENDGLTWGKTTNTLSVTGFLNGYEIPFSQPDARLAINLAVDVDEIIDNVWPGLAEPAATVVSPFHLGFSDALRPHGCDPERAKELFDACDMPEELVLRTPLVIPDRAPQVAEMIQGQLSRIGIRVRIEEETDRPKYALDTSQKRIGHMSLFDSSPLSTYRVLQEKISSQTQGLWWQGVKDSKADQLISAAHLSIDNCKRREAYSRCLSWLHENPHWLYLYHPVKLFAHRTELSGIDMDHAGLIRPGPAPSRGA</sequence>
<dbReference type="PANTHER" id="PTHR30290">
    <property type="entry name" value="PERIPLASMIC BINDING COMPONENT OF ABC TRANSPORTER"/>
    <property type="match status" value="1"/>
</dbReference>
<dbReference type="CDD" id="cd00995">
    <property type="entry name" value="PBP2_NikA_DppA_OppA_like"/>
    <property type="match status" value="1"/>
</dbReference>
<evidence type="ECO:0000256" key="3">
    <source>
        <dbReference type="ARBA" id="ARBA00022729"/>
    </source>
</evidence>
<dbReference type="Gene3D" id="3.10.105.10">
    <property type="entry name" value="Dipeptide-binding Protein, Domain 3"/>
    <property type="match status" value="1"/>
</dbReference>
<dbReference type="SUPFAM" id="SSF53850">
    <property type="entry name" value="Periplasmic binding protein-like II"/>
    <property type="match status" value="1"/>
</dbReference>
<name>A0A6B1D1F2_9CHLR</name>
<dbReference type="Pfam" id="PF00496">
    <property type="entry name" value="SBP_bac_5"/>
    <property type="match status" value="1"/>
</dbReference>
<comment type="similarity">
    <text evidence="1">Belongs to the bacterial solute-binding protein 5 family.</text>
</comment>
<evidence type="ECO:0000313" key="5">
    <source>
        <dbReference type="EMBL" id="MYC93388.1"/>
    </source>
</evidence>
<reference evidence="5" key="1">
    <citation type="submission" date="2019-09" db="EMBL/GenBank/DDBJ databases">
        <title>Characterisation of the sponge microbiome using genome-centric metagenomics.</title>
        <authorList>
            <person name="Engelberts J.P."/>
            <person name="Robbins S.J."/>
            <person name="De Goeij J.M."/>
            <person name="Aranda M."/>
            <person name="Bell S.C."/>
            <person name="Webster N.S."/>
        </authorList>
    </citation>
    <scope>NUCLEOTIDE SEQUENCE</scope>
    <source>
        <strain evidence="5">SB0661_bin_32</strain>
    </source>
</reference>
<dbReference type="InterPro" id="IPR039424">
    <property type="entry name" value="SBP_5"/>
</dbReference>
<evidence type="ECO:0000259" key="4">
    <source>
        <dbReference type="Pfam" id="PF00496"/>
    </source>
</evidence>
<dbReference type="PANTHER" id="PTHR30290:SF9">
    <property type="entry name" value="OLIGOPEPTIDE-BINDING PROTEIN APPA"/>
    <property type="match status" value="1"/>
</dbReference>
<organism evidence="5">
    <name type="scientific">Caldilineaceae bacterium SB0661_bin_32</name>
    <dbReference type="NCBI Taxonomy" id="2605255"/>
    <lineage>
        <taxon>Bacteria</taxon>
        <taxon>Bacillati</taxon>
        <taxon>Chloroflexota</taxon>
        <taxon>Caldilineae</taxon>
        <taxon>Caldilineales</taxon>
        <taxon>Caldilineaceae</taxon>
    </lineage>
</organism>
<evidence type="ECO:0000256" key="2">
    <source>
        <dbReference type="ARBA" id="ARBA00022448"/>
    </source>
</evidence>
<protein>
    <submittedName>
        <fullName evidence="5">ABC transporter substrate-binding protein</fullName>
    </submittedName>
</protein>
<feature type="domain" description="Solute-binding protein family 5" evidence="4">
    <location>
        <begin position="75"/>
        <end position="390"/>
    </location>
</feature>
<dbReference type="GO" id="GO:0042597">
    <property type="term" value="C:periplasmic space"/>
    <property type="evidence" value="ECO:0007669"/>
    <property type="project" value="UniProtKB-ARBA"/>
</dbReference>
<dbReference type="Gene3D" id="3.90.76.10">
    <property type="entry name" value="Dipeptide-binding Protein, Domain 1"/>
    <property type="match status" value="1"/>
</dbReference>
<dbReference type="GO" id="GO:1904680">
    <property type="term" value="F:peptide transmembrane transporter activity"/>
    <property type="evidence" value="ECO:0007669"/>
    <property type="project" value="TreeGrafter"/>
</dbReference>
<dbReference type="PIRSF" id="PIRSF002741">
    <property type="entry name" value="MppA"/>
    <property type="match status" value="1"/>
</dbReference>
<keyword evidence="2" id="KW-0813">Transport</keyword>
<proteinExistence type="inferred from homology"/>
<dbReference type="InterPro" id="IPR030678">
    <property type="entry name" value="Peptide/Ni-bd"/>
</dbReference>
<dbReference type="InterPro" id="IPR000914">
    <property type="entry name" value="SBP_5_dom"/>
</dbReference>
<dbReference type="GO" id="GO:0043190">
    <property type="term" value="C:ATP-binding cassette (ABC) transporter complex"/>
    <property type="evidence" value="ECO:0007669"/>
    <property type="project" value="InterPro"/>
</dbReference>
<evidence type="ECO:0000256" key="1">
    <source>
        <dbReference type="ARBA" id="ARBA00005695"/>
    </source>
</evidence>
<keyword evidence="3" id="KW-0732">Signal</keyword>
<accession>A0A6B1D1F2</accession>
<dbReference type="AlphaFoldDB" id="A0A6B1D1F2"/>
<dbReference type="GO" id="GO:0015833">
    <property type="term" value="P:peptide transport"/>
    <property type="evidence" value="ECO:0007669"/>
    <property type="project" value="TreeGrafter"/>
</dbReference>
<dbReference type="EMBL" id="VXMH01000003">
    <property type="protein sequence ID" value="MYC93388.1"/>
    <property type="molecule type" value="Genomic_DNA"/>
</dbReference>
<comment type="caution">
    <text evidence="5">The sequence shown here is derived from an EMBL/GenBank/DDBJ whole genome shotgun (WGS) entry which is preliminary data.</text>
</comment>
<dbReference type="Gene3D" id="3.40.190.10">
    <property type="entry name" value="Periplasmic binding protein-like II"/>
    <property type="match status" value="1"/>
</dbReference>